<gene>
    <name evidence="2" type="ORF">V5S76_06550</name>
</gene>
<feature type="transmembrane region" description="Helical" evidence="1">
    <location>
        <begin position="34"/>
        <end position="52"/>
    </location>
</feature>
<accession>A0ABU8P4M4</accession>
<dbReference type="EMBL" id="JBAHUZ010000013">
    <property type="protein sequence ID" value="MEJ4138779.1"/>
    <property type="molecule type" value="Genomic_DNA"/>
</dbReference>
<sequence>MSEKTFQQKFGAFALVAAVVLLIVRLVIEGPNVLGIASPLLLGITGLIMMRGDKSNNSGAKND</sequence>
<keyword evidence="1" id="KW-1133">Transmembrane helix</keyword>
<name>A0ABU8P4M4_9CORY</name>
<organism evidence="2 3">
    <name type="scientific">Corynebacterium marquesiae</name>
    <dbReference type="NCBI Taxonomy" id="2913503"/>
    <lineage>
        <taxon>Bacteria</taxon>
        <taxon>Bacillati</taxon>
        <taxon>Actinomycetota</taxon>
        <taxon>Actinomycetes</taxon>
        <taxon>Mycobacteriales</taxon>
        <taxon>Corynebacteriaceae</taxon>
        <taxon>Corynebacterium</taxon>
    </lineage>
</organism>
<comment type="caution">
    <text evidence="2">The sequence shown here is derived from an EMBL/GenBank/DDBJ whole genome shotgun (WGS) entry which is preliminary data.</text>
</comment>
<evidence type="ECO:0000313" key="2">
    <source>
        <dbReference type="EMBL" id="MEJ4138779.1"/>
    </source>
</evidence>
<keyword evidence="1" id="KW-0812">Transmembrane</keyword>
<evidence type="ECO:0000256" key="1">
    <source>
        <dbReference type="SAM" id="Phobius"/>
    </source>
</evidence>
<proteinExistence type="predicted"/>
<keyword evidence="3" id="KW-1185">Reference proteome</keyword>
<reference evidence="2 3" key="1">
    <citation type="submission" date="2024-02" db="EMBL/GenBank/DDBJ databases">
        <title>Whole genome sequencing and characterization of Corynebacterium isolated from the ocular surface of dry eye disease sufferers.</title>
        <authorList>
            <person name="Naqvi M."/>
        </authorList>
    </citation>
    <scope>NUCLEOTIDE SEQUENCE [LARGE SCALE GENOMIC DNA]</scope>
    <source>
        <strain evidence="2 3">PCR27</strain>
    </source>
</reference>
<evidence type="ECO:0008006" key="4">
    <source>
        <dbReference type="Google" id="ProtNLM"/>
    </source>
</evidence>
<evidence type="ECO:0000313" key="3">
    <source>
        <dbReference type="Proteomes" id="UP001372244"/>
    </source>
</evidence>
<feature type="transmembrane region" description="Helical" evidence="1">
    <location>
        <begin position="12"/>
        <end position="28"/>
    </location>
</feature>
<dbReference type="Proteomes" id="UP001372244">
    <property type="component" value="Unassembled WGS sequence"/>
</dbReference>
<keyword evidence="1" id="KW-0472">Membrane</keyword>
<protein>
    <recommendedName>
        <fullName evidence="4">Secreted protein</fullName>
    </recommendedName>
</protein>
<dbReference type="RefSeq" id="WP_337887721.1">
    <property type="nucleotide sequence ID" value="NZ_JBAHUV010000019.1"/>
</dbReference>